<keyword evidence="3" id="KW-1185">Reference proteome</keyword>
<organism evidence="2 3">
    <name type="scientific">Streptomyces azureus</name>
    <dbReference type="NCBI Taxonomy" id="146537"/>
    <lineage>
        <taxon>Bacteria</taxon>
        <taxon>Bacillati</taxon>
        <taxon>Actinomycetota</taxon>
        <taxon>Actinomycetes</taxon>
        <taxon>Kitasatosporales</taxon>
        <taxon>Streptomycetaceae</taxon>
        <taxon>Streptomyces</taxon>
    </lineage>
</organism>
<evidence type="ECO:0008006" key="4">
    <source>
        <dbReference type="Google" id="ProtNLM"/>
    </source>
</evidence>
<evidence type="ECO:0000256" key="1">
    <source>
        <dbReference type="SAM" id="Phobius"/>
    </source>
</evidence>
<dbReference type="EMBL" id="DF968533">
    <property type="protein sequence ID" value="GAP53117.1"/>
    <property type="molecule type" value="Genomic_DNA"/>
</dbReference>
<proteinExistence type="predicted"/>
<dbReference type="PATRIC" id="fig|146537.3.peg.8450"/>
<dbReference type="AlphaFoldDB" id="A0A0K8PYV6"/>
<reference evidence="2" key="1">
    <citation type="journal article" date="2015" name="Genome Announc.">
        <title>Draft Genome Sequence of Thiostrepton-Producing Streptomyces azureus ATCC 14921.</title>
        <authorList>
            <person name="Sakihara K."/>
            <person name="Maeda J."/>
            <person name="Tashiro K."/>
            <person name="Fujino Y."/>
            <person name="Kuhara S."/>
            <person name="Ohshima T."/>
            <person name="Ogata S."/>
            <person name="Doi K."/>
        </authorList>
    </citation>
    <scope>NUCLEOTIDE SEQUENCE [LARGE SCALE GENOMIC DNA]</scope>
    <source>
        <strain evidence="2">ATCC14921</strain>
    </source>
</reference>
<sequence>MNGVPPAAFEQKTKLWRVRVPAMTMAEKKYQLPPHVEEARRAVARVAAWKLRPPLPQRRVILGMPGIFLLCVGVTLLLWLPPHYLVQDLRSRGVDSAATVVDVDSKPEFVKVRLLSGPKAGTEVKLSDYAGMYPDTHTDAALVVTYDRDDPSRILTRAWVEDPPANLPAYGTSALAVLCLGLATAVIWRRLWILRTFGPDEPPSSSAGG</sequence>
<accession>A0A0K8PYV6</accession>
<evidence type="ECO:0000313" key="3">
    <source>
        <dbReference type="Proteomes" id="UP000053859"/>
    </source>
</evidence>
<feature type="transmembrane region" description="Helical" evidence="1">
    <location>
        <begin position="60"/>
        <end position="80"/>
    </location>
</feature>
<feature type="transmembrane region" description="Helical" evidence="1">
    <location>
        <begin position="167"/>
        <end position="188"/>
    </location>
</feature>
<keyword evidence="1" id="KW-1133">Transmembrane helix</keyword>
<dbReference type="Proteomes" id="UP000053859">
    <property type="component" value="Unassembled WGS sequence"/>
</dbReference>
<protein>
    <recommendedName>
        <fullName evidence="4">DUF3592 domain-containing protein</fullName>
    </recommendedName>
</protein>
<keyword evidence="1" id="KW-0472">Membrane</keyword>
<evidence type="ECO:0000313" key="2">
    <source>
        <dbReference type="EMBL" id="GAP53117.1"/>
    </source>
</evidence>
<keyword evidence="1" id="KW-0812">Transmembrane</keyword>
<name>A0A0K8PYV6_STRAJ</name>
<gene>
    <name evidence="2" type="ORF">SAZU_7997</name>
</gene>